<evidence type="ECO:0000313" key="10">
    <source>
        <dbReference type="EMBL" id="MFA9479170.1"/>
    </source>
</evidence>
<dbReference type="Gene3D" id="2.40.50.100">
    <property type="match status" value="1"/>
</dbReference>
<keyword evidence="7" id="KW-0406">Ion transport</keyword>
<dbReference type="SUPFAM" id="SSF50331">
    <property type="entry name" value="MOP-like"/>
    <property type="match status" value="1"/>
</dbReference>
<dbReference type="SUPFAM" id="SSF52540">
    <property type="entry name" value="P-loop containing nucleoside triphosphate hydrolases"/>
    <property type="match status" value="1"/>
</dbReference>
<dbReference type="InterPro" id="IPR013611">
    <property type="entry name" value="Transp-assoc_OB_typ2"/>
</dbReference>
<name>A0ABV4U7R8_9BACT</name>
<dbReference type="EMBL" id="JBGUBD010000007">
    <property type="protein sequence ID" value="MFA9479170.1"/>
    <property type="molecule type" value="Genomic_DNA"/>
</dbReference>
<evidence type="ECO:0000256" key="2">
    <source>
        <dbReference type="ARBA" id="ARBA00022475"/>
    </source>
</evidence>
<dbReference type="InterPro" id="IPR008995">
    <property type="entry name" value="Mo/tungstate-bd_C_term_dom"/>
</dbReference>
<evidence type="ECO:0000256" key="3">
    <source>
        <dbReference type="ARBA" id="ARBA00022496"/>
    </source>
</evidence>
<sequence>MKPLLCVHNISKTFPGHDRPVIKDVTFCVYPGEVLALVGPSGCGKTTTLRTVMGFEHADAGEVLLGEQVLQREKTFVGPDQRGIGFVFQDYALFPHLSVLENVLFGLRGAAFKKRGGPAMTRRRRAQIAKEALWMVGLMGLEDRMPHDLSGGQQQRVALARAIAPGARVILLDEPFSNLDPDLRLATRNEVRMIAHRAKMAVVLVTHDQEEALSTADRLAVMREGRLVQTGPPEEVYNSPATAFVAQFLGRTNLLEGDATGTHAVTPLGRVELEHFTRGKVLLSLRPEHLSMQPAGDEHEPGALCVGKVVSREFKGHDMTFRIRLQSNRHEVSVQTDYATGLAVGDRVCLKARTPAAVVEPDDMTVQLTVPTVG</sequence>
<keyword evidence="6" id="KW-0408">Iron</keyword>
<dbReference type="RefSeq" id="WP_425346097.1">
    <property type="nucleotide sequence ID" value="NZ_JBGUBD010000007.1"/>
</dbReference>
<keyword evidence="3" id="KW-0410">Iron transport</keyword>
<dbReference type="InterPro" id="IPR003439">
    <property type="entry name" value="ABC_transporter-like_ATP-bd"/>
</dbReference>
<evidence type="ECO:0000256" key="4">
    <source>
        <dbReference type="ARBA" id="ARBA00022741"/>
    </source>
</evidence>
<keyword evidence="2" id="KW-1003">Cell membrane</keyword>
<dbReference type="GO" id="GO:0005524">
    <property type="term" value="F:ATP binding"/>
    <property type="evidence" value="ECO:0007669"/>
    <property type="project" value="UniProtKB-KW"/>
</dbReference>
<dbReference type="CDD" id="cd03259">
    <property type="entry name" value="ABC_Carb_Solutes_like"/>
    <property type="match status" value="1"/>
</dbReference>
<dbReference type="InterPro" id="IPR027417">
    <property type="entry name" value="P-loop_NTPase"/>
</dbReference>
<dbReference type="Pfam" id="PF00005">
    <property type="entry name" value="ABC_tran"/>
    <property type="match status" value="1"/>
</dbReference>
<keyword evidence="8" id="KW-0472">Membrane</keyword>
<comment type="caution">
    <text evidence="10">The sequence shown here is derived from an EMBL/GenBank/DDBJ whole genome shotgun (WGS) entry which is preliminary data.</text>
</comment>
<reference evidence="10 11" key="1">
    <citation type="submission" date="2024-08" db="EMBL/GenBank/DDBJ databases">
        <title>Whole-genome sequencing of halo(alkali)philic microorganisms from hypersaline lakes.</title>
        <authorList>
            <person name="Sorokin D.Y."/>
            <person name="Merkel A.Y."/>
            <person name="Messina E."/>
            <person name="Yakimov M."/>
        </authorList>
    </citation>
    <scope>NUCLEOTIDE SEQUENCE [LARGE SCALE GENOMIC DNA]</scope>
    <source>
        <strain evidence="10 11">AB-hyl4</strain>
    </source>
</reference>
<dbReference type="Pfam" id="PF08402">
    <property type="entry name" value="TOBE_2"/>
    <property type="match status" value="1"/>
</dbReference>
<evidence type="ECO:0000256" key="1">
    <source>
        <dbReference type="ARBA" id="ARBA00022448"/>
    </source>
</evidence>
<dbReference type="InterPro" id="IPR050093">
    <property type="entry name" value="ABC_SmlMolc_Importer"/>
</dbReference>
<dbReference type="SMART" id="SM00382">
    <property type="entry name" value="AAA"/>
    <property type="match status" value="1"/>
</dbReference>
<dbReference type="PROSITE" id="PS50893">
    <property type="entry name" value="ABC_TRANSPORTER_2"/>
    <property type="match status" value="1"/>
</dbReference>
<evidence type="ECO:0000256" key="7">
    <source>
        <dbReference type="ARBA" id="ARBA00023065"/>
    </source>
</evidence>
<dbReference type="InterPro" id="IPR015853">
    <property type="entry name" value="ABC_transpr_FbpC"/>
</dbReference>
<keyword evidence="11" id="KW-1185">Reference proteome</keyword>
<dbReference type="InterPro" id="IPR003593">
    <property type="entry name" value="AAA+_ATPase"/>
</dbReference>
<dbReference type="InterPro" id="IPR017871">
    <property type="entry name" value="ABC_transporter-like_CS"/>
</dbReference>
<keyword evidence="5 10" id="KW-0067">ATP-binding</keyword>
<evidence type="ECO:0000256" key="5">
    <source>
        <dbReference type="ARBA" id="ARBA00022840"/>
    </source>
</evidence>
<dbReference type="PANTHER" id="PTHR42781:SF4">
    <property type="entry name" value="SPERMIDINE_PUTRESCINE IMPORT ATP-BINDING PROTEIN POTA"/>
    <property type="match status" value="1"/>
</dbReference>
<evidence type="ECO:0000256" key="6">
    <source>
        <dbReference type="ARBA" id="ARBA00023004"/>
    </source>
</evidence>
<dbReference type="PANTHER" id="PTHR42781">
    <property type="entry name" value="SPERMIDINE/PUTRESCINE IMPORT ATP-BINDING PROTEIN POTA"/>
    <property type="match status" value="1"/>
</dbReference>
<evidence type="ECO:0000256" key="8">
    <source>
        <dbReference type="ARBA" id="ARBA00023136"/>
    </source>
</evidence>
<proteinExistence type="predicted"/>
<dbReference type="PROSITE" id="PS00211">
    <property type="entry name" value="ABC_TRANSPORTER_1"/>
    <property type="match status" value="1"/>
</dbReference>
<dbReference type="Proteomes" id="UP001575105">
    <property type="component" value="Unassembled WGS sequence"/>
</dbReference>
<evidence type="ECO:0000259" key="9">
    <source>
        <dbReference type="PROSITE" id="PS50893"/>
    </source>
</evidence>
<evidence type="ECO:0000313" key="11">
    <source>
        <dbReference type="Proteomes" id="UP001575105"/>
    </source>
</evidence>
<gene>
    <name evidence="10" type="ORF">ACERK3_12835</name>
</gene>
<feature type="domain" description="ABC transporter" evidence="9">
    <location>
        <begin position="5"/>
        <end position="249"/>
    </location>
</feature>
<accession>A0ABV4U7R8</accession>
<dbReference type="Gene3D" id="3.40.50.300">
    <property type="entry name" value="P-loop containing nucleotide triphosphate hydrolases"/>
    <property type="match status" value="1"/>
</dbReference>
<keyword evidence="4" id="KW-0547">Nucleotide-binding</keyword>
<keyword evidence="1" id="KW-0813">Transport</keyword>
<organism evidence="10 11">
    <name type="scientific">Natronomicrosphaera hydrolytica</name>
    <dbReference type="NCBI Taxonomy" id="3242702"/>
    <lineage>
        <taxon>Bacteria</taxon>
        <taxon>Pseudomonadati</taxon>
        <taxon>Planctomycetota</taxon>
        <taxon>Phycisphaerae</taxon>
        <taxon>Phycisphaerales</taxon>
        <taxon>Phycisphaeraceae</taxon>
        <taxon>Natronomicrosphaera</taxon>
    </lineage>
</organism>
<protein>
    <submittedName>
        <fullName evidence="10">ABC transporter ATP-binding protein</fullName>
    </submittedName>
</protein>